<dbReference type="AlphaFoldDB" id="A0AAV4NND2"/>
<reference evidence="1 2" key="1">
    <citation type="submission" date="2021-06" db="EMBL/GenBank/DDBJ databases">
        <title>Caerostris extrusa draft genome.</title>
        <authorList>
            <person name="Kono N."/>
            <person name="Arakawa K."/>
        </authorList>
    </citation>
    <scope>NUCLEOTIDE SEQUENCE [LARGE SCALE GENOMIC DNA]</scope>
</reference>
<dbReference type="Proteomes" id="UP001054945">
    <property type="component" value="Unassembled WGS sequence"/>
</dbReference>
<keyword evidence="2" id="KW-1185">Reference proteome</keyword>
<sequence length="75" mass="8282">MVGVKKKNAPKINRIVFAIHCIEQDYAALKTFCLLMCLLCLIAQPSYDTINKQLVSVTKQVAAKSMRGAAEKKIA</sequence>
<organism evidence="1 2">
    <name type="scientific">Caerostris extrusa</name>
    <name type="common">Bark spider</name>
    <name type="synonym">Caerostris bankana</name>
    <dbReference type="NCBI Taxonomy" id="172846"/>
    <lineage>
        <taxon>Eukaryota</taxon>
        <taxon>Metazoa</taxon>
        <taxon>Ecdysozoa</taxon>
        <taxon>Arthropoda</taxon>
        <taxon>Chelicerata</taxon>
        <taxon>Arachnida</taxon>
        <taxon>Araneae</taxon>
        <taxon>Araneomorphae</taxon>
        <taxon>Entelegynae</taxon>
        <taxon>Araneoidea</taxon>
        <taxon>Araneidae</taxon>
        <taxon>Caerostris</taxon>
    </lineage>
</organism>
<evidence type="ECO:0000313" key="2">
    <source>
        <dbReference type="Proteomes" id="UP001054945"/>
    </source>
</evidence>
<evidence type="ECO:0000313" key="1">
    <source>
        <dbReference type="EMBL" id="GIX85280.1"/>
    </source>
</evidence>
<comment type="caution">
    <text evidence="1">The sequence shown here is derived from an EMBL/GenBank/DDBJ whole genome shotgun (WGS) entry which is preliminary data.</text>
</comment>
<dbReference type="EMBL" id="BPLR01003497">
    <property type="protein sequence ID" value="GIX85280.1"/>
    <property type="molecule type" value="Genomic_DNA"/>
</dbReference>
<gene>
    <name evidence="1" type="ORF">CEXT_647371</name>
</gene>
<protein>
    <submittedName>
        <fullName evidence="1">Uncharacterized protein</fullName>
    </submittedName>
</protein>
<name>A0AAV4NND2_CAEEX</name>
<accession>A0AAV4NND2</accession>
<proteinExistence type="predicted"/>